<dbReference type="EMBL" id="LNQE01001519">
    <property type="protein sequence ID" value="KUG15952.1"/>
    <property type="molecule type" value="Genomic_DNA"/>
</dbReference>
<protein>
    <submittedName>
        <fullName evidence="1">Uncharacterized protein</fullName>
    </submittedName>
</protein>
<comment type="caution">
    <text evidence="1">The sequence shown here is derived from an EMBL/GenBank/DDBJ whole genome shotgun (WGS) entry which is preliminary data.</text>
</comment>
<proteinExistence type="predicted"/>
<evidence type="ECO:0000313" key="1">
    <source>
        <dbReference type="EMBL" id="KUG15952.1"/>
    </source>
</evidence>
<dbReference type="AlphaFoldDB" id="A0A0W8F4Y5"/>
<sequence length="49" mass="5586">MDLKIDQIPNGGIAATPFLSFLPSPYAMRMKQRQIPTPTMRDEGKKRHT</sequence>
<reference evidence="1" key="1">
    <citation type="journal article" date="2015" name="Proc. Natl. Acad. Sci. U.S.A.">
        <title>Networks of energetic and metabolic interactions define dynamics in microbial communities.</title>
        <authorList>
            <person name="Embree M."/>
            <person name="Liu J.K."/>
            <person name="Al-Bassam M.M."/>
            <person name="Zengler K."/>
        </authorList>
    </citation>
    <scope>NUCLEOTIDE SEQUENCE</scope>
</reference>
<name>A0A0W8F4Y5_9ZZZZ</name>
<gene>
    <name evidence="1" type="ORF">ASZ90_014372</name>
</gene>
<organism evidence="1">
    <name type="scientific">hydrocarbon metagenome</name>
    <dbReference type="NCBI Taxonomy" id="938273"/>
    <lineage>
        <taxon>unclassified sequences</taxon>
        <taxon>metagenomes</taxon>
        <taxon>ecological metagenomes</taxon>
    </lineage>
</organism>
<accession>A0A0W8F4Y5</accession>